<protein>
    <submittedName>
        <fullName evidence="7">Transcriptional regulator</fullName>
    </submittedName>
</protein>
<dbReference type="Pfam" id="PF00440">
    <property type="entry name" value="TetR_N"/>
    <property type="match status" value="1"/>
</dbReference>
<name>A0A176Z8R9_9BRAD</name>
<dbReference type="InterPro" id="IPR009057">
    <property type="entry name" value="Homeodomain-like_sf"/>
</dbReference>
<dbReference type="AlphaFoldDB" id="A0A176Z8R9"/>
<evidence type="ECO:0000313" key="8">
    <source>
        <dbReference type="Proteomes" id="UP000077173"/>
    </source>
</evidence>
<evidence type="ECO:0000256" key="1">
    <source>
        <dbReference type="ARBA" id="ARBA00023015"/>
    </source>
</evidence>
<dbReference type="EMBL" id="LSEF01000058">
    <property type="protein sequence ID" value="OAF16205.1"/>
    <property type="molecule type" value="Genomic_DNA"/>
</dbReference>
<keyword evidence="1" id="KW-0805">Transcription regulation</keyword>
<dbReference type="InterPro" id="IPR036271">
    <property type="entry name" value="Tet_transcr_reg_TetR-rel_C_sf"/>
</dbReference>
<organism evidence="7 8">
    <name type="scientific">Bradyrhizobium neotropicale</name>
    <dbReference type="NCBI Taxonomy" id="1497615"/>
    <lineage>
        <taxon>Bacteria</taxon>
        <taxon>Pseudomonadati</taxon>
        <taxon>Pseudomonadota</taxon>
        <taxon>Alphaproteobacteria</taxon>
        <taxon>Hyphomicrobiales</taxon>
        <taxon>Nitrobacteraceae</taxon>
        <taxon>Bradyrhizobium</taxon>
    </lineage>
</organism>
<feature type="DNA-binding region" description="H-T-H motif" evidence="4">
    <location>
        <begin position="49"/>
        <end position="68"/>
    </location>
</feature>
<reference evidence="7 8" key="1">
    <citation type="submission" date="2016-02" db="EMBL/GenBank/DDBJ databases">
        <title>Draft genome sequence of the strain BR 10247T Bradyrhizobium neotropicale isolated from nodules of Centrolobium paraense.</title>
        <authorList>
            <person name="Simoes-Araujo J.L."/>
            <person name="Barauna A.C."/>
            <person name="Silva K."/>
            <person name="Zilli J.E."/>
        </authorList>
    </citation>
    <scope>NUCLEOTIDE SEQUENCE [LARGE SCALE GENOMIC DNA]</scope>
    <source>
        <strain evidence="7 8">BR 10247</strain>
    </source>
</reference>
<dbReference type="SUPFAM" id="SSF46689">
    <property type="entry name" value="Homeodomain-like"/>
    <property type="match status" value="1"/>
</dbReference>
<evidence type="ECO:0000313" key="7">
    <source>
        <dbReference type="EMBL" id="OAF16205.1"/>
    </source>
</evidence>
<feature type="region of interest" description="Disordered" evidence="5">
    <location>
        <begin position="1"/>
        <end position="23"/>
    </location>
</feature>
<dbReference type="Proteomes" id="UP000077173">
    <property type="component" value="Unassembled WGS sequence"/>
</dbReference>
<keyword evidence="8" id="KW-1185">Reference proteome</keyword>
<feature type="compositionally biased region" description="Basic and acidic residues" evidence="5">
    <location>
        <begin position="7"/>
        <end position="23"/>
    </location>
</feature>
<gene>
    <name evidence="7" type="ORF">AXW67_13070</name>
</gene>
<dbReference type="InterPro" id="IPR050109">
    <property type="entry name" value="HTH-type_TetR-like_transc_reg"/>
</dbReference>
<dbReference type="PANTHER" id="PTHR30055:SF234">
    <property type="entry name" value="HTH-TYPE TRANSCRIPTIONAL REGULATOR BETI"/>
    <property type="match status" value="1"/>
</dbReference>
<dbReference type="RefSeq" id="WP_063679059.1">
    <property type="nucleotide sequence ID" value="NZ_LSEF01000058.1"/>
</dbReference>
<sequence>MSIKRSGKPEGTRRFQRRARQEADKQALQARILETARREFARGSLETVSIQKIADALGYSKGTVLKYFPTKILLLLAVKERNLEEMADRLERVRARHSGGETRLRRVMETYIDYWIDNPDHFRSLYSMAGTVEDRRFPDGVYFGETEISRRGYGIFVTSIGEYLSELGVETTPMLAQRLATALLSAAHGVISLPLGTPTMKWPDIRGNGRLVLGNLIDAWSAKIEAARRTETWPKISISNFL</sequence>
<feature type="domain" description="HTH tetR-type" evidence="6">
    <location>
        <begin position="26"/>
        <end position="86"/>
    </location>
</feature>
<dbReference type="SUPFAM" id="SSF48498">
    <property type="entry name" value="Tetracyclin repressor-like, C-terminal domain"/>
    <property type="match status" value="1"/>
</dbReference>
<dbReference type="PROSITE" id="PS50977">
    <property type="entry name" value="HTH_TETR_2"/>
    <property type="match status" value="1"/>
</dbReference>
<dbReference type="GO" id="GO:0000976">
    <property type="term" value="F:transcription cis-regulatory region binding"/>
    <property type="evidence" value="ECO:0007669"/>
    <property type="project" value="TreeGrafter"/>
</dbReference>
<keyword evidence="3" id="KW-0804">Transcription</keyword>
<comment type="caution">
    <text evidence="7">The sequence shown here is derived from an EMBL/GenBank/DDBJ whole genome shotgun (WGS) entry which is preliminary data.</text>
</comment>
<dbReference type="InterPro" id="IPR001647">
    <property type="entry name" value="HTH_TetR"/>
</dbReference>
<evidence type="ECO:0000256" key="5">
    <source>
        <dbReference type="SAM" id="MobiDB-lite"/>
    </source>
</evidence>
<accession>A0A176Z8R9</accession>
<dbReference type="PANTHER" id="PTHR30055">
    <property type="entry name" value="HTH-TYPE TRANSCRIPTIONAL REGULATOR RUTR"/>
    <property type="match status" value="1"/>
</dbReference>
<evidence type="ECO:0000256" key="3">
    <source>
        <dbReference type="ARBA" id="ARBA00023163"/>
    </source>
</evidence>
<evidence type="ECO:0000256" key="2">
    <source>
        <dbReference type="ARBA" id="ARBA00023125"/>
    </source>
</evidence>
<evidence type="ECO:0000259" key="6">
    <source>
        <dbReference type="PROSITE" id="PS50977"/>
    </source>
</evidence>
<evidence type="ECO:0000256" key="4">
    <source>
        <dbReference type="PROSITE-ProRule" id="PRU00335"/>
    </source>
</evidence>
<proteinExistence type="predicted"/>
<dbReference type="GO" id="GO:0003700">
    <property type="term" value="F:DNA-binding transcription factor activity"/>
    <property type="evidence" value="ECO:0007669"/>
    <property type="project" value="TreeGrafter"/>
</dbReference>
<dbReference type="Gene3D" id="1.10.357.10">
    <property type="entry name" value="Tetracycline Repressor, domain 2"/>
    <property type="match status" value="1"/>
</dbReference>
<keyword evidence="2 4" id="KW-0238">DNA-binding</keyword>